<dbReference type="GO" id="GO:0000976">
    <property type="term" value="F:transcription cis-regulatory region binding"/>
    <property type="evidence" value="ECO:0007669"/>
    <property type="project" value="TreeGrafter"/>
</dbReference>
<dbReference type="Gene3D" id="3.40.190.290">
    <property type="match status" value="1"/>
</dbReference>
<sequence length="304" mass="33790">MDLWQLHIFCKVTELKSFSKAGKAIHLSQPTVSSHIKYLEEHFGCRLIDRLSKEAVPTKAGELLYEYARKLIALRDEAETAMSEFHGNIRGSLVIGGSTIPGVHILPQIIGAFVRIYPDVTISLIIGDTEKTISDILSGVLELGIVGAETRTKGILQEKLIEDEMQLIVPATHKWARKKNIDLRKLSEEPFIVRESGSGTLKSVRDSLTRAGYSIDALKIIAEMGSTQAVIQGIKNNVGISVLSTIAVSEDLKAGTLKALAIKKLNLRRCFYLTRHKYRTLSPLCQIFMDFIKKELLKSEGCKE</sequence>
<dbReference type="Gene3D" id="1.10.10.10">
    <property type="entry name" value="Winged helix-like DNA-binding domain superfamily/Winged helix DNA-binding domain"/>
    <property type="match status" value="1"/>
</dbReference>
<evidence type="ECO:0000256" key="2">
    <source>
        <dbReference type="ARBA" id="ARBA00023015"/>
    </source>
</evidence>
<keyword evidence="7" id="KW-1185">Reference proteome</keyword>
<dbReference type="PRINTS" id="PR00039">
    <property type="entry name" value="HTHLYSR"/>
</dbReference>
<evidence type="ECO:0000256" key="1">
    <source>
        <dbReference type="ARBA" id="ARBA00009437"/>
    </source>
</evidence>
<dbReference type="EMBL" id="CP061800">
    <property type="protein sequence ID" value="QTA90689.1"/>
    <property type="molecule type" value="Genomic_DNA"/>
</dbReference>
<dbReference type="InterPro" id="IPR036390">
    <property type="entry name" value="WH_DNA-bd_sf"/>
</dbReference>
<dbReference type="KEGG" id="dmm:dnm_067500"/>
<accession>A0A975GR78</accession>
<gene>
    <name evidence="6" type="ORF">dnm_067500</name>
</gene>
<dbReference type="CDD" id="cd08420">
    <property type="entry name" value="PBP2_CysL_like"/>
    <property type="match status" value="1"/>
</dbReference>
<reference evidence="6" key="1">
    <citation type="journal article" date="2021" name="Microb. Physiol.">
        <title>Proteogenomic Insights into the Physiology of Marine, Sulfate-Reducing, Filamentous Desulfonema limicola and Desulfonema magnum.</title>
        <authorList>
            <person name="Schnaars V."/>
            <person name="Wohlbrand L."/>
            <person name="Scheve S."/>
            <person name="Hinrichs C."/>
            <person name="Reinhardt R."/>
            <person name="Rabus R."/>
        </authorList>
    </citation>
    <scope>NUCLEOTIDE SEQUENCE</scope>
    <source>
        <strain evidence="6">4be13</strain>
    </source>
</reference>
<keyword evidence="3" id="KW-0238">DNA-binding</keyword>
<dbReference type="GO" id="GO:0003700">
    <property type="term" value="F:DNA-binding transcription factor activity"/>
    <property type="evidence" value="ECO:0007669"/>
    <property type="project" value="InterPro"/>
</dbReference>
<dbReference type="Pfam" id="PF00126">
    <property type="entry name" value="HTH_1"/>
    <property type="match status" value="1"/>
</dbReference>
<dbReference type="FunFam" id="1.10.10.10:FF:000001">
    <property type="entry name" value="LysR family transcriptional regulator"/>
    <property type="match status" value="1"/>
</dbReference>
<keyword evidence="4" id="KW-0804">Transcription</keyword>
<feature type="domain" description="HTH lysR-type" evidence="5">
    <location>
        <begin position="1"/>
        <end position="58"/>
    </location>
</feature>
<dbReference type="Proteomes" id="UP000663722">
    <property type="component" value="Chromosome"/>
</dbReference>
<dbReference type="Pfam" id="PF03466">
    <property type="entry name" value="LysR_substrate"/>
    <property type="match status" value="1"/>
</dbReference>
<dbReference type="InterPro" id="IPR047788">
    <property type="entry name" value="LysR-like_Sec_metab"/>
</dbReference>
<dbReference type="AlphaFoldDB" id="A0A975GR78"/>
<evidence type="ECO:0000256" key="4">
    <source>
        <dbReference type="ARBA" id="ARBA00023163"/>
    </source>
</evidence>
<dbReference type="SUPFAM" id="SSF53850">
    <property type="entry name" value="Periplasmic binding protein-like II"/>
    <property type="match status" value="1"/>
</dbReference>
<dbReference type="PANTHER" id="PTHR30126">
    <property type="entry name" value="HTH-TYPE TRANSCRIPTIONAL REGULATOR"/>
    <property type="match status" value="1"/>
</dbReference>
<keyword evidence="2" id="KW-0805">Transcription regulation</keyword>
<dbReference type="RefSeq" id="WP_207678775.1">
    <property type="nucleotide sequence ID" value="NZ_CP061800.1"/>
</dbReference>
<comment type="similarity">
    <text evidence="1">Belongs to the LysR transcriptional regulatory family.</text>
</comment>
<name>A0A975GR78_9BACT</name>
<evidence type="ECO:0000259" key="5">
    <source>
        <dbReference type="PROSITE" id="PS50931"/>
    </source>
</evidence>
<evidence type="ECO:0000313" key="6">
    <source>
        <dbReference type="EMBL" id="QTA90689.1"/>
    </source>
</evidence>
<proteinExistence type="inferred from homology"/>
<dbReference type="InterPro" id="IPR036388">
    <property type="entry name" value="WH-like_DNA-bd_sf"/>
</dbReference>
<evidence type="ECO:0000313" key="7">
    <source>
        <dbReference type="Proteomes" id="UP000663722"/>
    </source>
</evidence>
<protein>
    <submittedName>
        <fullName evidence="6">Transcriptional activator protein, LysR family</fullName>
    </submittedName>
</protein>
<dbReference type="NCBIfam" id="NF040786">
    <property type="entry name" value="LysR_Sec_metab"/>
    <property type="match status" value="1"/>
</dbReference>
<dbReference type="PROSITE" id="PS50931">
    <property type="entry name" value="HTH_LYSR"/>
    <property type="match status" value="1"/>
</dbReference>
<dbReference type="InterPro" id="IPR000847">
    <property type="entry name" value="LysR_HTH_N"/>
</dbReference>
<organism evidence="6 7">
    <name type="scientific">Desulfonema magnum</name>
    <dbReference type="NCBI Taxonomy" id="45655"/>
    <lineage>
        <taxon>Bacteria</taxon>
        <taxon>Pseudomonadati</taxon>
        <taxon>Thermodesulfobacteriota</taxon>
        <taxon>Desulfobacteria</taxon>
        <taxon>Desulfobacterales</taxon>
        <taxon>Desulfococcaceae</taxon>
        <taxon>Desulfonema</taxon>
    </lineage>
</organism>
<dbReference type="SUPFAM" id="SSF46785">
    <property type="entry name" value="Winged helix' DNA-binding domain"/>
    <property type="match status" value="1"/>
</dbReference>
<dbReference type="InterPro" id="IPR005119">
    <property type="entry name" value="LysR_subst-bd"/>
</dbReference>
<evidence type="ECO:0000256" key="3">
    <source>
        <dbReference type="ARBA" id="ARBA00023125"/>
    </source>
</evidence>
<dbReference type="PANTHER" id="PTHR30126:SF40">
    <property type="entry name" value="HTH-TYPE TRANSCRIPTIONAL REGULATOR GLTR"/>
    <property type="match status" value="1"/>
</dbReference>